<reference evidence="2 3" key="1">
    <citation type="submission" date="2019-06" db="EMBL/GenBank/DDBJ databases">
        <title>Whole genome sequence for Rhodospirillaceae sp. R148.</title>
        <authorList>
            <person name="Wang G."/>
        </authorList>
    </citation>
    <scope>NUCLEOTIDE SEQUENCE [LARGE SCALE GENOMIC DNA]</scope>
    <source>
        <strain evidence="2 3">R148</strain>
    </source>
</reference>
<dbReference type="RefSeq" id="WP_142895278.1">
    <property type="nucleotide sequence ID" value="NZ_ML660053.1"/>
</dbReference>
<organism evidence="2 3">
    <name type="scientific">Denitrobaculum tricleocarpae</name>
    <dbReference type="NCBI Taxonomy" id="2591009"/>
    <lineage>
        <taxon>Bacteria</taxon>
        <taxon>Pseudomonadati</taxon>
        <taxon>Pseudomonadota</taxon>
        <taxon>Alphaproteobacteria</taxon>
        <taxon>Rhodospirillales</taxon>
        <taxon>Rhodospirillaceae</taxon>
        <taxon>Denitrobaculum</taxon>
    </lineage>
</organism>
<dbReference type="GO" id="GO:0008757">
    <property type="term" value="F:S-adenosylmethionine-dependent methyltransferase activity"/>
    <property type="evidence" value="ECO:0007669"/>
    <property type="project" value="InterPro"/>
</dbReference>
<accession>A0A545TWQ3</accession>
<evidence type="ECO:0000313" key="2">
    <source>
        <dbReference type="EMBL" id="TQV81647.1"/>
    </source>
</evidence>
<keyword evidence="2" id="KW-0808">Transferase</keyword>
<dbReference type="EMBL" id="VHSH01000002">
    <property type="protein sequence ID" value="TQV81647.1"/>
    <property type="molecule type" value="Genomic_DNA"/>
</dbReference>
<protein>
    <submittedName>
        <fullName evidence="2">Class I SAM-dependent methyltransferase</fullName>
    </submittedName>
</protein>
<evidence type="ECO:0000259" key="1">
    <source>
        <dbReference type="Pfam" id="PF08241"/>
    </source>
</evidence>
<gene>
    <name evidence="2" type="ORF">FKG95_05195</name>
</gene>
<dbReference type="SUPFAM" id="SSF53335">
    <property type="entry name" value="S-adenosyl-L-methionine-dependent methyltransferases"/>
    <property type="match status" value="1"/>
</dbReference>
<feature type="domain" description="Methyltransferase type 11" evidence="1">
    <location>
        <begin position="24"/>
        <end position="118"/>
    </location>
</feature>
<comment type="caution">
    <text evidence="2">The sequence shown here is derived from an EMBL/GenBank/DDBJ whole genome shotgun (WGS) entry which is preliminary data.</text>
</comment>
<keyword evidence="3" id="KW-1185">Reference proteome</keyword>
<dbReference type="Proteomes" id="UP000315252">
    <property type="component" value="Unassembled WGS sequence"/>
</dbReference>
<proteinExistence type="predicted"/>
<dbReference type="CDD" id="cd02440">
    <property type="entry name" value="AdoMet_MTases"/>
    <property type="match status" value="1"/>
</dbReference>
<keyword evidence="2" id="KW-0489">Methyltransferase</keyword>
<name>A0A545TWQ3_9PROT</name>
<dbReference type="OrthoDB" id="9808140at2"/>
<dbReference type="GO" id="GO:0032259">
    <property type="term" value="P:methylation"/>
    <property type="evidence" value="ECO:0007669"/>
    <property type="project" value="UniProtKB-KW"/>
</dbReference>
<dbReference type="InterPro" id="IPR029063">
    <property type="entry name" value="SAM-dependent_MTases_sf"/>
</dbReference>
<dbReference type="Pfam" id="PF08241">
    <property type="entry name" value="Methyltransf_11"/>
    <property type="match status" value="1"/>
</dbReference>
<dbReference type="PANTHER" id="PTHR43591">
    <property type="entry name" value="METHYLTRANSFERASE"/>
    <property type="match status" value="1"/>
</dbReference>
<dbReference type="Gene3D" id="3.40.50.150">
    <property type="entry name" value="Vaccinia Virus protein VP39"/>
    <property type="match status" value="1"/>
</dbReference>
<sequence>MKHAPRKHTAVMRGTLPLKEQRVLDVGCGSGGLVRFMTREGARVTGLDTSEKQLARARDADGAGDEDYISGVAEDLPFEAGIFDAVVFFNSLHHVPVEHQATALREALRVLRSGGEIYVLEPLAEGAFFEMMRPIEDETDVRASAYEALLNAANTSGVCEHRELSYEAPLSYESFEACRNEMIAVDESRRPAIEAQGDNLRIAFESAAEFEEGAYRFASPSRLNLLRKA</sequence>
<dbReference type="InterPro" id="IPR013216">
    <property type="entry name" value="Methyltransf_11"/>
</dbReference>
<evidence type="ECO:0000313" key="3">
    <source>
        <dbReference type="Proteomes" id="UP000315252"/>
    </source>
</evidence>
<dbReference type="PANTHER" id="PTHR43591:SF109">
    <property type="entry name" value="METHYLTRANSFERASE TYPE 11 DOMAIN-CONTAINING PROTEIN"/>
    <property type="match status" value="1"/>
</dbReference>
<dbReference type="AlphaFoldDB" id="A0A545TWQ3"/>